<dbReference type="Gene3D" id="3.40.30.10">
    <property type="entry name" value="Glutaredoxin"/>
    <property type="match status" value="1"/>
</dbReference>
<dbReference type="PANTHER" id="PTHR10681:SF128">
    <property type="entry name" value="THIOREDOXIN-DEPENDENT PEROXIDE REDUCTASE, MITOCHONDRIAL"/>
    <property type="match status" value="1"/>
</dbReference>
<dbReference type="PIRSF" id="PIRSF000239">
    <property type="entry name" value="AHPC"/>
    <property type="match status" value="1"/>
</dbReference>
<dbReference type="EMBL" id="ATBP01000018">
    <property type="protein sequence ID" value="ETR74175.1"/>
    <property type="molecule type" value="Genomic_DNA"/>
</dbReference>
<comment type="subcellular location">
    <subcellularLocation>
        <location evidence="9">Cytoplasm</location>
    </subcellularLocation>
</comment>
<evidence type="ECO:0000256" key="2">
    <source>
        <dbReference type="ARBA" id="ARBA00022490"/>
    </source>
</evidence>
<comment type="caution">
    <text evidence="12">The sequence shown here is derived from an EMBL/GenBank/DDBJ whole genome shotgun (WGS) entry which is preliminary data.</text>
</comment>
<dbReference type="HAMAP" id="MF_00401">
    <property type="entry name" value="Peroxiredoxin"/>
    <property type="match status" value="1"/>
</dbReference>
<dbReference type="InterPro" id="IPR000866">
    <property type="entry name" value="AhpC/TSA"/>
</dbReference>
<dbReference type="PROSITE" id="PS51352">
    <property type="entry name" value="THIOREDOXIN_2"/>
    <property type="match status" value="1"/>
</dbReference>
<comment type="caution">
    <text evidence="9">Lacks conserved residue(s) required for the propagation of feature annotation.</text>
</comment>
<keyword evidence="5 9" id="KW-0560">Oxidoreductase</keyword>
<protein>
    <recommendedName>
        <fullName evidence="9">Peroxiredoxin</fullName>
        <ecNumber evidence="9">1.11.1.24</ecNumber>
    </recommendedName>
    <alternativeName>
        <fullName evidence="9">Thioredoxin peroxidase</fullName>
    </alternativeName>
    <alternativeName>
        <fullName evidence="9">Thioredoxin-dependent peroxiredoxin</fullName>
    </alternativeName>
</protein>
<dbReference type="FunFam" id="3.30.1020.10:FF:000002">
    <property type="entry name" value="Peroxiredoxin"/>
    <property type="match status" value="1"/>
</dbReference>
<dbReference type="EC" id="1.11.1.24" evidence="9"/>
<gene>
    <name evidence="12" type="ORF">OMM_00382</name>
</gene>
<keyword evidence="6 9" id="KW-0676">Redox-active center</keyword>
<keyword evidence="9" id="KW-1015">Disulfide bond</keyword>
<feature type="binding site" evidence="9">
    <location>
        <position position="154"/>
    </location>
    <ligand>
        <name>substrate</name>
    </ligand>
</feature>
<comment type="miscellaneous">
    <text evidence="9">The active site is a conserved redox-active cysteine residue, the peroxidatic cysteine (C(P)), which makes the nucleophilic attack on the peroxide substrate. The peroxide oxidizes the C(P)-SH to cysteine sulfenic acid (C(P)-SOH), which then reacts with another cysteine residue, the resolving cysteine (C(R)), to form a disulfide bridge. The disulfide is subsequently reduced by an appropriate electron donor to complete the catalytic cycle. Although the primary sequence of this enzyme is similar to those of the 1-Cys Prx6 enzymes, its catalytic properties resemble those of the typical 2-Cys Prxs and C(R) is provided by the other dimeric subunit to form an intersubunit disulfide. The disulfide is subsequently reduced by thioredoxin.</text>
</comment>
<evidence type="ECO:0000256" key="7">
    <source>
        <dbReference type="ARBA" id="ARBA00025719"/>
    </source>
</evidence>
<dbReference type="InterPro" id="IPR022915">
    <property type="entry name" value="Peroxiredoxin_TDXH"/>
</dbReference>
<evidence type="ECO:0000256" key="9">
    <source>
        <dbReference type="HAMAP-Rule" id="MF_00401"/>
    </source>
</evidence>
<name>A0A1V1PHL0_9BACT</name>
<dbReference type="Pfam" id="PF00578">
    <property type="entry name" value="AhpC-TSA"/>
    <property type="match status" value="1"/>
</dbReference>
<comment type="similarity">
    <text evidence="7 9">Belongs to the peroxiredoxin family. Prx6 subfamily.</text>
</comment>
<feature type="disulfide bond" description="Interchain (with Cys-239); in linked form" evidence="9">
    <location>
        <position position="79"/>
    </location>
</feature>
<dbReference type="GO" id="GO:0042744">
    <property type="term" value="P:hydrogen peroxide catabolic process"/>
    <property type="evidence" value="ECO:0007669"/>
    <property type="project" value="TreeGrafter"/>
</dbReference>
<keyword evidence="3 9" id="KW-0575">Peroxidase</keyword>
<dbReference type="AlphaFoldDB" id="A0A1V1PHL0"/>
<evidence type="ECO:0000256" key="4">
    <source>
        <dbReference type="ARBA" id="ARBA00022862"/>
    </source>
</evidence>
<feature type="active site" description="Cysteine sulfenic acid (-SOH) intermediate; for peroxidase activity" evidence="10">
    <location>
        <position position="79"/>
    </location>
</feature>
<evidence type="ECO:0000313" key="12">
    <source>
        <dbReference type="EMBL" id="ETR74175.1"/>
    </source>
</evidence>
<dbReference type="InterPro" id="IPR045020">
    <property type="entry name" value="PRX_1cys"/>
</dbReference>
<evidence type="ECO:0000256" key="10">
    <source>
        <dbReference type="PIRSR" id="PIRSR000239-1"/>
    </source>
</evidence>
<dbReference type="CDD" id="cd03016">
    <property type="entry name" value="PRX_1cys"/>
    <property type="match status" value="1"/>
</dbReference>
<dbReference type="InterPro" id="IPR050217">
    <property type="entry name" value="Peroxiredoxin"/>
</dbReference>
<comment type="subunit">
    <text evidence="9">Homodecamer. Pentamer of dimers that assemble into a ring structure.</text>
</comment>
<dbReference type="GO" id="GO:0033554">
    <property type="term" value="P:cellular response to stress"/>
    <property type="evidence" value="ECO:0007669"/>
    <property type="project" value="TreeGrafter"/>
</dbReference>
<dbReference type="InterPro" id="IPR024706">
    <property type="entry name" value="Peroxiredoxin_AhpC-typ"/>
</dbReference>
<keyword evidence="4 9" id="KW-0049">Antioxidant</keyword>
<evidence type="ECO:0000259" key="11">
    <source>
        <dbReference type="PROSITE" id="PS51352"/>
    </source>
</evidence>
<dbReference type="InterPro" id="IPR013766">
    <property type="entry name" value="Thioredoxin_domain"/>
</dbReference>
<organism evidence="12 13">
    <name type="scientific">Candidatus Magnetoglobus multicellularis str. Araruama</name>
    <dbReference type="NCBI Taxonomy" id="890399"/>
    <lineage>
        <taxon>Bacteria</taxon>
        <taxon>Pseudomonadati</taxon>
        <taxon>Thermodesulfobacteriota</taxon>
        <taxon>Desulfobacteria</taxon>
        <taxon>Desulfobacterales</taxon>
        <taxon>Desulfobacteraceae</taxon>
        <taxon>Candidatus Magnetoglobus</taxon>
    </lineage>
</organism>
<comment type="similarity">
    <text evidence="1">Belongs to the peroxiredoxin family. AhpC/Prx1 subfamily.</text>
</comment>
<dbReference type="Proteomes" id="UP000189670">
    <property type="component" value="Unassembled WGS sequence"/>
</dbReference>
<evidence type="ECO:0000256" key="1">
    <source>
        <dbReference type="ARBA" id="ARBA00009796"/>
    </source>
</evidence>
<feature type="disulfide bond" description="Interchain (with Cys-79); in linked form" evidence="9">
    <location>
        <position position="239"/>
    </location>
</feature>
<dbReference type="Gene3D" id="3.30.1020.10">
    <property type="entry name" value="Antioxidant, Horf6, Chain A, domain2"/>
    <property type="match status" value="1"/>
</dbReference>
<dbReference type="InterPro" id="IPR019479">
    <property type="entry name" value="Peroxiredoxin_C"/>
</dbReference>
<accession>A0A1V1PHL0</accession>
<dbReference type="Pfam" id="PF10417">
    <property type="entry name" value="1-cysPrx_C"/>
    <property type="match status" value="1"/>
</dbReference>
<dbReference type="InterPro" id="IPR036249">
    <property type="entry name" value="Thioredoxin-like_sf"/>
</dbReference>
<dbReference type="PANTHER" id="PTHR10681">
    <property type="entry name" value="THIOREDOXIN PEROXIDASE"/>
    <property type="match status" value="1"/>
</dbReference>
<evidence type="ECO:0000256" key="3">
    <source>
        <dbReference type="ARBA" id="ARBA00022559"/>
    </source>
</evidence>
<sequence>MCHRLVALKNTRKQSPESLFGGKQRRKKMEETKVNMPLLGDPLPELQVQTTQGPMNIPADLAGSWFILFSHPADFTPVCTTEFVAFQKRVNEFDALGCKLVGMSIDQIFSHIKWVEWIQEKLDIEITFPVVAANDSIAMKLGMLHPGKGTNTVRAVFVVDPEGKVRLIMYYPQEIGRNMDEIVRAVKALITSDKNGVAIPAGWPSSELIGDRVIVPPPKSVADAKKSKETYENYDWWFCHKALDS</sequence>
<evidence type="ECO:0000256" key="8">
    <source>
        <dbReference type="ARBA" id="ARBA00037420"/>
    </source>
</evidence>
<comment type="function">
    <text evidence="8 9">Thiol-specific peroxidase that catalyzes the reduction of hydrogen peroxide and organic hydroperoxides to water and alcohols, respectively. Plays a role in cell protection against oxidative stress by detoxifying peroxides.</text>
</comment>
<reference evidence="13" key="1">
    <citation type="submission" date="2012-11" db="EMBL/GenBank/DDBJ databases">
        <authorList>
            <person name="Lucero-Rivera Y.E."/>
            <person name="Tovar-Ramirez D."/>
        </authorList>
    </citation>
    <scope>NUCLEOTIDE SEQUENCE [LARGE SCALE GENOMIC DNA]</scope>
    <source>
        <strain evidence="13">Araruama</strain>
    </source>
</reference>
<keyword evidence="2 9" id="KW-0963">Cytoplasm</keyword>
<evidence type="ECO:0000256" key="5">
    <source>
        <dbReference type="ARBA" id="ARBA00023002"/>
    </source>
</evidence>
<dbReference type="GO" id="GO:0005829">
    <property type="term" value="C:cytosol"/>
    <property type="evidence" value="ECO:0007669"/>
    <property type="project" value="TreeGrafter"/>
</dbReference>
<proteinExistence type="inferred from homology"/>
<dbReference type="GO" id="GO:0045454">
    <property type="term" value="P:cell redox homeostasis"/>
    <property type="evidence" value="ECO:0007669"/>
    <property type="project" value="TreeGrafter"/>
</dbReference>
<feature type="active site" description="Cysteine sulfenic acid (-SOH) intermediate" evidence="9">
    <location>
        <position position="79"/>
    </location>
</feature>
<evidence type="ECO:0000313" key="13">
    <source>
        <dbReference type="Proteomes" id="UP000189670"/>
    </source>
</evidence>
<dbReference type="NCBIfam" id="NF009668">
    <property type="entry name" value="PRK13189.1"/>
    <property type="match status" value="1"/>
</dbReference>
<dbReference type="SUPFAM" id="SSF52833">
    <property type="entry name" value="Thioredoxin-like"/>
    <property type="match status" value="1"/>
</dbReference>
<evidence type="ECO:0000256" key="6">
    <source>
        <dbReference type="ARBA" id="ARBA00023284"/>
    </source>
</evidence>
<dbReference type="GO" id="GO:0008379">
    <property type="term" value="F:thioredoxin peroxidase activity"/>
    <property type="evidence" value="ECO:0007669"/>
    <property type="project" value="TreeGrafter"/>
</dbReference>
<dbReference type="GO" id="GO:0006979">
    <property type="term" value="P:response to oxidative stress"/>
    <property type="evidence" value="ECO:0007669"/>
    <property type="project" value="TreeGrafter"/>
</dbReference>
<feature type="domain" description="Thioredoxin" evidence="11">
    <location>
        <begin position="37"/>
        <end position="191"/>
    </location>
</feature>
<comment type="catalytic activity">
    <reaction evidence="9">
        <text>a hydroperoxide + [thioredoxin]-dithiol = an alcohol + [thioredoxin]-disulfide + H2O</text>
        <dbReference type="Rhea" id="RHEA:62620"/>
        <dbReference type="Rhea" id="RHEA-COMP:10698"/>
        <dbReference type="Rhea" id="RHEA-COMP:10700"/>
        <dbReference type="ChEBI" id="CHEBI:15377"/>
        <dbReference type="ChEBI" id="CHEBI:29950"/>
        <dbReference type="ChEBI" id="CHEBI:30879"/>
        <dbReference type="ChEBI" id="CHEBI:35924"/>
        <dbReference type="ChEBI" id="CHEBI:50058"/>
        <dbReference type="EC" id="1.11.1.24"/>
    </reaction>
</comment>